<feature type="region of interest" description="Disordered" evidence="2">
    <location>
        <begin position="1"/>
        <end position="32"/>
    </location>
</feature>
<comment type="caution">
    <text evidence="4">The sequence shown here is derived from an EMBL/GenBank/DDBJ whole genome shotgun (WGS) entry which is preliminary data.</text>
</comment>
<reference evidence="4" key="2">
    <citation type="submission" date="2020-09" db="EMBL/GenBank/DDBJ databases">
        <authorList>
            <person name="Sun Q."/>
            <person name="Zhou Y."/>
        </authorList>
    </citation>
    <scope>NUCLEOTIDE SEQUENCE</scope>
    <source>
        <strain evidence="4">CGMCC 4.7201</strain>
    </source>
</reference>
<dbReference type="AlphaFoldDB" id="A0A917ZRD0"/>
<dbReference type="PANTHER" id="PTHR11552:SF152">
    <property type="entry name" value="OXIDASE (CODA), PUTATIVE (AFU_ORTHOLOGUE AFUA_8G04090)-RELATED"/>
    <property type="match status" value="1"/>
</dbReference>
<dbReference type="InterPro" id="IPR036188">
    <property type="entry name" value="FAD/NAD-bd_sf"/>
</dbReference>
<gene>
    <name evidence="4" type="ORF">GCM10012280_29740</name>
</gene>
<dbReference type="InterPro" id="IPR012132">
    <property type="entry name" value="GMC_OxRdtase"/>
</dbReference>
<dbReference type="Gene3D" id="3.50.50.60">
    <property type="entry name" value="FAD/NAD(P)-binding domain"/>
    <property type="match status" value="1"/>
</dbReference>
<dbReference type="EMBL" id="BMMS01000011">
    <property type="protein sequence ID" value="GGO88579.1"/>
    <property type="molecule type" value="Genomic_DNA"/>
</dbReference>
<reference evidence="4" key="1">
    <citation type="journal article" date="2014" name="Int. J. Syst. Evol. Microbiol.">
        <title>Complete genome sequence of Corynebacterium casei LMG S-19264T (=DSM 44701T), isolated from a smear-ripened cheese.</title>
        <authorList>
            <consortium name="US DOE Joint Genome Institute (JGI-PGF)"/>
            <person name="Walter F."/>
            <person name="Albersmeier A."/>
            <person name="Kalinowski J."/>
            <person name="Ruckert C."/>
        </authorList>
    </citation>
    <scope>NUCLEOTIDE SEQUENCE</scope>
    <source>
        <strain evidence="4">CGMCC 4.7201</strain>
    </source>
</reference>
<sequence>MPEHGVSMTPNIPKPHSRGRVHPTSADPEVTPALDFRHLTDEDDHDARTLVDGIGLARRIAAASPLKDWLVREAAPGPEVTSDEDLSVYARPAAHTVHHPAGTCRMGAADDPMAVVDPSVRVRGPDGARIADASVSPTMPTVNPVIGVLMVGERAAALLGRADSPEEECR</sequence>
<dbReference type="SUPFAM" id="SSF54373">
    <property type="entry name" value="FAD-linked reductases, C-terminal domain"/>
    <property type="match status" value="1"/>
</dbReference>
<dbReference type="Gene3D" id="3.30.410.40">
    <property type="match status" value="1"/>
</dbReference>
<dbReference type="Pfam" id="PF05199">
    <property type="entry name" value="GMC_oxred_C"/>
    <property type="match status" value="1"/>
</dbReference>
<keyword evidence="5" id="KW-1185">Reference proteome</keyword>
<feature type="domain" description="Glucose-methanol-choline oxidoreductase C-terminal" evidence="3">
    <location>
        <begin position="15"/>
        <end position="152"/>
    </location>
</feature>
<dbReference type="GO" id="GO:0050660">
    <property type="term" value="F:flavin adenine dinucleotide binding"/>
    <property type="evidence" value="ECO:0007669"/>
    <property type="project" value="InterPro"/>
</dbReference>
<dbReference type="PANTHER" id="PTHR11552">
    <property type="entry name" value="GLUCOSE-METHANOL-CHOLINE GMC OXIDOREDUCTASE"/>
    <property type="match status" value="1"/>
</dbReference>
<evidence type="ECO:0000259" key="3">
    <source>
        <dbReference type="Pfam" id="PF05199"/>
    </source>
</evidence>
<evidence type="ECO:0000256" key="2">
    <source>
        <dbReference type="SAM" id="MobiDB-lite"/>
    </source>
</evidence>
<dbReference type="Proteomes" id="UP000641932">
    <property type="component" value="Unassembled WGS sequence"/>
</dbReference>
<accession>A0A917ZRD0</accession>
<evidence type="ECO:0000256" key="1">
    <source>
        <dbReference type="ARBA" id="ARBA00010790"/>
    </source>
</evidence>
<dbReference type="GO" id="GO:0016614">
    <property type="term" value="F:oxidoreductase activity, acting on CH-OH group of donors"/>
    <property type="evidence" value="ECO:0007669"/>
    <property type="project" value="InterPro"/>
</dbReference>
<dbReference type="SUPFAM" id="SSF51905">
    <property type="entry name" value="FAD/NAD(P)-binding domain"/>
    <property type="match status" value="1"/>
</dbReference>
<name>A0A917ZRD0_9ACTN</name>
<organism evidence="4 5">
    <name type="scientific">Wenjunlia tyrosinilytica</name>
    <dbReference type="NCBI Taxonomy" id="1544741"/>
    <lineage>
        <taxon>Bacteria</taxon>
        <taxon>Bacillati</taxon>
        <taxon>Actinomycetota</taxon>
        <taxon>Actinomycetes</taxon>
        <taxon>Kitasatosporales</taxon>
        <taxon>Streptomycetaceae</taxon>
        <taxon>Wenjunlia</taxon>
    </lineage>
</organism>
<proteinExistence type="inferred from homology"/>
<protein>
    <recommendedName>
        <fullName evidence="3">Glucose-methanol-choline oxidoreductase C-terminal domain-containing protein</fullName>
    </recommendedName>
</protein>
<comment type="similarity">
    <text evidence="1">Belongs to the GMC oxidoreductase family.</text>
</comment>
<evidence type="ECO:0000313" key="5">
    <source>
        <dbReference type="Proteomes" id="UP000641932"/>
    </source>
</evidence>
<dbReference type="InterPro" id="IPR007867">
    <property type="entry name" value="GMC_OxRtase_C"/>
</dbReference>
<evidence type="ECO:0000313" key="4">
    <source>
        <dbReference type="EMBL" id="GGO88579.1"/>
    </source>
</evidence>